<name>H5SJE5_9DELT</name>
<proteinExistence type="predicted"/>
<reference evidence="7" key="2">
    <citation type="journal article" date="2012" name="PLoS ONE">
        <title>A Deeply Branching Thermophilic Bacterium with an Ancient Acetyl-CoA Pathway Dominates a Subsurface Ecosystem.</title>
        <authorList>
            <person name="Takami H."/>
            <person name="Noguchi H."/>
            <person name="Takaki Y."/>
            <person name="Uchiyama I."/>
            <person name="Toyoda A."/>
            <person name="Nishi S."/>
            <person name="Chee G.-J."/>
            <person name="Arai W."/>
            <person name="Nunoura T."/>
            <person name="Itoh T."/>
            <person name="Hattori M."/>
            <person name="Takai K."/>
        </authorList>
    </citation>
    <scope>NUCLEOTIDE SEQUENCE</scope>
</reference>
<feature type="transmembrane region" description="Helical" evidence="6">
    <location>
        <begin position="202"/>
        <end position="226"/>
    </location>
</feature>
<accession>H5SJE5</accession>
<gene>
    <name evidence="7" type="ORF">HGMM_F36A01C16</name>
</gene>
<evidence type="ECO:0000313" key="7">
    <source>
        <dbReference type="EMBL" id="BAL56281.1"/>
    </source>
</evidence>
<evidence type="ECO:0000256" key="5">
    <source>
        <dbReference type="ARBA" id="ARBA00023136"/>
    </source>
</evidence>
<feature type="transmembrane region" description="Helical" evidence="6">
    <location>
        <begin position="246"/>
        <end position="265"/>
    </location>
</feature>
<keyword evidence="5 6" id="KW-0472">Membrane</keyword>
<evidence type="ECO:0000256" key="1">
    <source>
        <dbReference type="ARBA" id="ARBA00004651"/>
    </source>
</evidence>
<keyword evidence="3 6" id="KW-0812">Transmembrane</keyword>
<sequence length="336" mass="36194">MKVSGKKWVIGLVLAVLVYAGIAFVSDVQQLRRHLVEYRWWTFFGALLLASGNYLFRFAKWEYYLRRLGIGSNAPGEPFRPLPFGESLVIYLSGFVMSITPGKAGEVFKSVLLASARGVPMARSAPIVVADRLTDLLSLIVLVAIGSAHFPGYGWIAWTATAMVGAVLFFIVFEGLTLRMIDLMGSFGPGRALAPRLREAYCALRVMTTPLALCWATVISVLAWALECTALWLILRGLHAPVALPIAFFTYATATIAGAIAMLPGGLGGTEFTMQQMLRALGGTGSAAAGAATLLVRIATLWFAVVVGLVALAVFRRRYDRNAGTVTRRSETAVAA</sequence>
<keyword evidence="4 6" id="KW-1133">Transmembrane helix</keyword>
<dbReference type="PANTHER" id="PTHR39087">
    <property type="entry name" value="UPF0104 MEMBRANE PROTEIN MJ1595"/>
    <property type="match status" value="1"/>
</dbReference>
<dbReference type="EMBL" id="AP011742">
    <property type="protein sequence ID" value="BAL56281.1"/>
    <property type="molecule type" value="Genomic_DNA"/>
</dbReference>
<feature type="transmembrane region" description="Helical" evidence="6">
    <location>
        <begin position="156"/>
        <end position="181"/>
    </location>
</feature>
<feature type="transmembrane region" description="Helical" evidence="6">
    <location>
        <begin position="301"/>
        <end position="319"/>
    </location>
</feature>
<feature type="transmembrane region" description="Helical" evidence="6">
    <location>
        <begin position="7"/>
        <end position="26"/>
    </location>
</feature>
<keyword evidence="2" id="KW-1003">Cell membrane</keyword>
<protein>
    <submittedName>
        <fullName evidence="7">Hypothetical conserved protein</fullName>
    </submittedName>
</protein>
<dbReference type="GO" id="GO:0005886">
    <property type="term" value="C:plasma membrane"/>
    <property type="evidence" value="ECO:0007669"/>
    <property type="project" value="UniProtKB-SubCell"/>
</dbReference>
<comment type="subcellular location">
    <subcellularLocation>
        <location evidence="1">Cell membrane</location>
        <topology evidence="1">Multi-pass membrane protein</topology>
    </subcellularLocation>
</comment>
<evidence type="ECO:0000256" key="3">
    <source>
        <dbReference type="ARBA" id="ARBA00022692"/>
    </source>
</evidence>
<dbReference type="InterPro" id="IPR022791">
    <property type="entry name" value="L-PG_synthase/AglD"/>
</dbReference>
<dbReference type="Pfam" id="PF03706">
    <property type="entry name" value="LPG_synthase_TM"/>
    <property type="match status" value="1"/>
</dbReference>
<evidence type="ECO:0000256" key="2">
    <source>
        <dbReference type="ARBA" id="ARBA00022475"/>
    </source>
</evidence>
<dbReference type="NCBIfam" id="TIGR00374">
    <property type="entry name" value="flippase-like domain"/>
    <property type="match status" value="1"/>
</dbReference>
<feature type="transmembrane region" description="Helical" evidence="6">
    <location>
        <begin position="38"/>
        <end position="56"/>
    </location>
</feature>
<dbReference type="PANTHER" id="PTHR39087:SF2">
    <property type="entry name" value="UPF0104 MEMBRANE PROTEIN MJ1595"/>
    <property type="match status" value="1"/>
</dbReference>
<evidence type="ECO:0000256" key="6">
    <source>
        <dbReference type="SAM" id="Phobius"/>
    </source>
</evidence>
<organism evidence="7">
    <name type="scientific">uncultured delta proteobacterium</name>
    <dbReference type="NCBI Taxonomy" id="34034"/>
    <lineage>
        <taxon>Bacteria</taxon>
        <taxon>Deltaproteobacteria</taxon>
        <taxon>environmental samples</taxon>
    </lineage>
</organism>
<dbReference type="AlphaFoldDB" id="H5SJE5"/>
<evidence type="ECO:0000256" key="4">
    <source>
        <dbReference type="ARBA" id="ARBA00022989"/>
    </source>
</evidence>
<reference evidence="7" key="1">
    <citation type="journal article" date="2005" name="Environ. Microbiol.">
        <title>Genetic and functional properties of uncultivated thermophilic crenarchaeotes from a subsurface gold mine as revealed by analysis of genome fragments.</title>
        <authorList>
            <person name="Nunoura T."/>
            <person name="Hirayama H."/>
            <person name="Takami H."/>
            <person name="Oida H."/>
            <person name="Nishi S."/>
            <person name="Shimamura S."/>
            <person name="Suzuki Y."/>
            <person name="Inagaki F."/>
            <person name="Takai K."/>
            <person name="Nealson K.H."/>
            <person name="Horikoshi K."/>
        </authorList>
    </citation>
    <scope>NUCLEOTIDE SEQUENCE</scope>
</reference>